<dbReference type="Proteomes" id="UP000199159">
    <property type="component" value="Unassembled WGS sequence"/>
</dbReference>
<organism evidence="7 8">
    <name type="scientific">Litchfieldia salsa</name>
    <dbReference type="NCBI Taxonomy" id="930152"/>
    <lineage>
        <taxon>Bacteria</taxon>
        <taxon>Bacillati</taxon>
        <taxon>Bacillota</taxon>
        <taxon>Bacilli</taxon>
        <taxon>Bacillales</taxon>
        <taxon>Bacillaceae</taxon>
        <taxon>Litchfieldia</taxon>
    </lineage>
</organism>
<proteinExistence type="inferred from homology"/>
<comment type="similarity">
    <text evidence="1">Belongs to the carbohydrate kinase PfkB family.</text>
</comment>
<dbReference type="GO" id="GO:0016301">
    <property type="term" value="F:kinase activity"/>
    <property type="evidence" value="ECO:0007669"/>
    <property type="project" value="UniProtKB-KW"/>
</dbReference>
<dbReference type="STRING" id="930152.SAMN05216565_11425"/>
<gene>
    <name evidence="7" type="ORF">SAMN05216565_11425</name>
</gene>
<keyword evidence="3" id="KW-0547">Nucleotide-binding</keyword>
<keyword evidence="5" id="KW-0067">ATP-binding</keyword>
<dbReference type="SUPFAM" id="SSF53613">
    <property type="entry name" value="Ribokinase-like"/>
    <property type="match status" value="1"/>
</dbReference>
<evidence type="ECO:0000256" key="3">
    <source>
        <dbReference type="ARBA" id="ARBA00022741"/>
    </source>
</evidence>
<dbReference type="InterPro" id="IPR011611">
    <property type="entry name" value="PfkB_dom"/>
</dbReference>
<evidence type="ECO:0000256" key="4">
    <source>
        <dbReference type="ARBA" id="ARBA00022777"/>
    </source>
</evidence>
<dbReference type="InterPro" id="IPR002173">
    <property type="entry name" value="Carboh/pur_kinase_PfkB_CS"/>
</dbReference>
<evidence type="ECO:0000256" key="5">
    <source>
        <dbReference type="ARBA" id="ARBA00022840"/>
    </source>
</evidence>
<dbReference type="OrthoDB" id="9813569at2"/>
<dbReference type="InterPro" id="IPR029056">
    <property type="entry name" value="Ribokinase-like"/>
</dbReference>
<keyword evidence="4 7" id="KW-0418">Kinase</keyword>
<protein>
    <submittedName>
        <fullName evidence="7">Fructokinase</fullName>
    </submittedName>
</protein>
<dbReference type="InterPro" id="IPR050306">
    <property type="entry name" value="PfkB_Carbo_kinase"/>
</dbReference>
<dbReference type="PROSITE" id="PS00583">
    <property type="entry name" value="PFKB_KINASES_1"/>
    <property type="match status" value="1"/>
</dbReference>
<dbReference type="Pfam" id="PF00294">
    <property type="entry name" value="PfkB"/>
    <property type="match status" value="1"/>
</dbReference>
<dbReference type="PANTHER" id="PTHR43085">
    <property type="entry name" value="HEXOKINASE FAMILY MEMBER"/>
    <property type="match status" value="1"/>
</dbReference>
<dbReference type="GO" id="GO:0005524">
    <property type="term" value="F:ATP binding"/>
    <property type="evidence" value="ECO:0007669"/>
    <property type="project" value="UniProtKB-KW"/>
</dbReference>
<dbReference type="PANTHER" id="PTHR43085:SF1">
    <property type="entry name" value="PSEUDOURIDINE KINASE-RELATED"/>
    <property type="match status" value="1"/>
</dbReference>
<name>A0A1H0WRK9_9BACI</name>
<evidence type="ECO:0000313" key="8">
    <source>
        <dbReference type="Proteomes" id="UP000199159"/>
    </source>
</evidence>
<reference evidence="8" key="1">
    <citation type="submission" date="2016-10" db="EMBL/GenBank/DDBJ databases">
        <authorList>
            <person name="Varghese N."/>
            <person name="Submissions S."/>
        </authorList>
    </citation>
    <scope>NUCLEOTIDE SEQUENCE [LARGE SCALE GENOMIC DNA]</scope>
    <source>
        <strain evidence="8">IBRC-M10078</strain>
    </source>
</reference>
<evidence type="ECO:0000256" key="1">
    <source>
        <dbReference type="ARBA" id="ARBA00010688"/>
    </source>
</evidence>
<feature type="domain" description="Carbohydrate kinase PfkB" evidence="6">
    <location>
        <begin position="1"/>
        <end position="310"/>
    </location>
</feature>
<keyword evidence="2" id="KW-0808">Transferase</keyword>
<keyword evidence="8" id="KW-1185">Reference proteome</keyword>
<evidence type="ECO:0000313" key="7">
    <source>
        <dbReference type="EMBL" id="SDP93283.1"/>
    </source>
</evidence>
<dbReference type="CDD" id="cd01167">
    <property type="entry name" value="bac_FRK"/>
    <property type="match status" value="1"/>
</dbReference>
<evidence type="ECO:0000256" key="2">
    <source>
        <dbReference type="ARBA" id="ARBA00022679"/>
    </source>
</evidence>
<dbReference type="PROSITE" id="PS00584">
    <property type="entry name" value="PFKB_KINASES_2"/>
    <property type="match status" value="1"/>
</dbReference>
<evidence type="ECO:0000259" key="6">
    <source>
        <dbReference type="Pfam" id="PF00294"/>
    </source>
</evidence>
<accession>A0A1H0WRK9</accession>
<dbReference type="EMBL" id="FNJU01000014">
    <property type="protein sequence ID" value="SDP93283.1"/>
    <property type="molecule type" value="Genomic_DNA"/>
</dbReference>
<sequence>MKSILSLGEALIDFVPEENGKALKDVHSFVKAPGGAPANVAAAVAKLGGNVSFIGKVGNDGFGKFLIETLDQAGVKTDKVFTTNDALTSLAFVSLKEDGERDFSFYRDPAADQLLNSEELQNAWFEGEGLFHFGSVSQTMEPCKSATSRAVELALAGGMIVSYDPNVRLQLWSSAAEAKETILNTIPYAHLIKISEEECFFLTGEQDENKAVRQLIAGNVKALLITKGEKGSTLHTKSSSIHVPSIQVKPVDTTGAGDAFVGGLLFGLSQQNQTFETIIDNEEIIKEILVFANACGALTTMKRGAILALPSQEEVKELILKKKVG</sequence>
<dbReference type="RefSeq" id="WP_090858513.1">
    <property type="nucleotide sequence ID" value="NZ_FNJU01000014.1"/>
</dbReference>
<dbReference type="Gene3D" id="3.40.1190.20">
    <property type="match status" value="1"/>
</dbReference>
<dbReference type="AlphaFoldDB" id="A0A1H0WRK9"/>